<dbReference type="InterPro" id="IPR036505">
    <property type="entry name" value="Amidase/PGRP_sf"/>
</dbReference>
<dbReference type="PANTHER" id="PTHR30417:SF1">
    <property type="entry name" value="N-ACETYLMURAMOYL-L-ALANINE AMIDASE AMID"/>
    <property type="match status" value="1"/>
</dbReference>
<dbReference type="EC" id="3.5.1.28" evidence="2"/>
<evidence type="ECO:0000313" key="7">
    <source>
        <dbReference type="Proteomes" id="UP001501011"/>
    </source>
</evidence>
<evidence type="ECO:0000256" key="4">
    <source>
        <dbReference type="ARBA" id="ARBA00023316"/>
    </source>
</evidence>
<keyword evidence="7" id="KW-1185">Reference proteome</keyword>
<comment type="caution">
    <text evidence="6">The sequence shown here is derived from an EMBL/GenBank/DDBJ whole genome shotgun (WGS) entry which is preliminary data.</text>
</comment>
<evidence type="ECO:0000256" key="1">
    <source>
        <dbReference type="ARBA" id="ARBA00001561"/>
    </source>
</evidence>
<proteinExistence type="predicted"/>
<accession>A0ABP8INK1</accession>
<dbReference type="Gene3D" id="3.40.80.10">
    <property type="entry name" value="Peptidoglycan recognition protein-like"/>
    <property type="match status" value="1"/>
</dbReference>
<dbReference type="InterPro" id="IPR002502">
    <property type="entry name" value="Amidase_domain"/>
</dbReference>
<dbReference type="Proteomes" id="UP001501011">
    <property type="component" value="Unassembled WGS sequence"/>
</dbReference>
<dbReference type="PANTHER" id="PTHR30417">
    <property type="entry name" value="N-ACETYLMURAMOYL-L-ALANINE AMIDASE AMID"/>
    <property type="match status" value="1"/>
</dbReference>
<reference evidence="7" key="1">
    <citation type="journal article" date="2019" name="Int. J. Syst. Evol. Microbiol.">
        <title>The Global Catalogue of Microorganisms (GCM) 10K type strain sequencing project: providing services to taxonomists for standard genome sequencing and annotation.</title>
        <authorList>
            <consortium name="The Broad Institute Genomics Platform"/>
            <consortium name="The Broad Institute Genome Sequencing Center for Infectious Disease"/>
            <person name="Wu L."/>
            <person name="Ma J."/>
        </authorList>
    </citation>
    <scope>NUCLEOTIDE SEQUENCE [LARGE SCALE GENOMIC DNA]</scope>
    <source>
        <strain evidence="7">JCM 17728</strain>
    </source>
</reference>
<evidence type="ECO:0000256" key="3">
    <source>
        <dbReference type="ARBA" id="ARBA00022801"/>
    </source>
</evidence>
<dbReference type="SUPFAM" id="SSF55846">
    <property type="entry name" value="N-acetylmuramoyl-L-alanine amidase-like"/>
    <property type="match status" value="1"/>
</dbReference>
<name>A0ABP8INK1_9GAMM</name>
<evidence type="ECO:0000256" key="2">
    <source>
        <dbReference type="ARBA" id="ARBA00011901"/>
    </source>
</evidence>
<dbReference type="InterPro" id="IPR051206">
    <property type="entry name" value="NAMLAA_amidase_2"/>
</dbReference>
<dbReference type="EMBL" id="BAABFV010000002">
    <property type="protein sequence ID" value="GAA4364392.1"/>
    <property type="molecule type" value="Genomic_DNA"/>
</dbReference>
<evidence type="ECO:0000313" key="6">
    <source>
        <dbReference type="EMBL" id="GAA4364392.1"/>
    </source>
</evidence>
<keyword evidence="3" id="KW-0378">Hydrolase</keyword>
<keyword evidence="4" id="KW-0961">Cell wall biogenesis/degradation</keyword>
<comment type="catalytic activity">
    <reaction evidence="1">
        <text>Hydrolyzes the link between N-acetylmuramoyl residues and L-amino acid residues in certain cell-wall glycopeptides.</text>
        <dbReference type="EC" id="3.5.1.28"/>
    </reaction>
</comment>
<gene>
    <name evidence="6" type="ORF">GCM10023151_20570</name>
</gene>
<feature type="domain" description="N-acetylmuramoyl-L-alanine amidase" evidence="5">
    <location>
        <begin position="33"/>
        <end position="193"/>
    </location>
</feature>
<dbReference type="Pfam" id="PF01510">
    <property type="entry name" value="Amidase_2"/>
    <property type="match status" value="1"/>
</dbReference>
<organism evidence="6 7">
    <name type="scientific">Kangiella marina</name>
    <dbReference type="NCBI Taxonomy" id="1079178"/>
    <lineage>
        <taxon>Bacteria</taxon>
        <taxon>Pseudomonadati</taxon>
        <taxon>Pseudomonadota</taxon>
        <taxon>Gammaproteobacteria</taxon>
        <taxon>Kangiellales</taxon>
        <taxon>Kangiellaceae</taxon>
        <taxon>Kangiella</taxon>
    </lineage>
</organism>
<protein>
    <recommendedName>
        <fullName evidence="2">N-acetylmuramoyl-L-alanine amidase</fullName>
        <ecNumber evidence="2">3.5.1.28</ecNumber>
    </recommendedName>
</protein>
<sequence length="206" mass="23088">MVDQNDAKIESGKLLHSKVEHKVYKGLHKGDMNSPKAIVVHQTGAATAQHTFNSYTSSPHGAHFLISKTGKIYQTALINKYTYHVGKLRSRCIETNDCSKAELAKANAIYLKKGESYGIRVKKLHKHELGKNYPDRYPSNTESIGIEIVGDHSTKNGYETVNALQNTSLEWLVAQLNKLLCLEDNDVYRHPEVSYKQSSEASSAKW</sequence>
<dbReference type="RefSeq" id="WP_345293135.1">
    <property type="nucleotide sequence ID" value="NZ_BAABFV010000002.1"/>
</dbReference>
<evidence type="ECO:0000259" key="5">
    <source>
        <dbReference type="Pfam" id="PF01510"/>
    </source>
</evidence>